<dbReference type="STRING" id="180088.A0A1J8PSE5"/>
<feature type="transmembrane region" description="Helical" evidence="1">
    <location>
        <begin position="123"/>
        <end position="147"/>
    </location>
</feature>
<evidence type="ECO:0000256" key="1">
    <source>
        <dbReference type="SAM" id="Phobius"/>
    </source>
</evidence>
<evidence type="ECO:0000313" key="3">
    <source>
        <dbReference type="Proteomes" id="UP000183567"/>
    </source>
</evidence>
<gene>
    <name evidence="2" type="ORF">AZE42_04579</name>
</gene>
<dbReference type="Proteomes" id="UP000183567">
    <property type="component" value="Unassembled WGS sequence"/>
</dbReference>
<reference evidence="2 3" key="1">
    <citation type="submission" date="2016-03" db="EMBL/GenBank/DDBJ databases">
        <title>Comparative genomics of the ectomycorrhizal sister species Rhizopogon vinicolor and Rhizopogon vesiculosus (Basidiomycota: Boletales) reveals a divergence of the mating type B locus.</title>
        <authorList>
            <person name="Mujic A.B."/>
            <person name="Kuo A."/>
            <person name="Tritt A."/>
            <person name="Lipzen A."/>
            <person name="Chen C."/>
            <person name="Johnson J."/>
            <person name="Sharma A."/>
            <person name="Barry K."/>
            <person name="Grigoriev I.V."/>
            <person name="Spatafora J.W."/>
        </authorList>
    </citation>
    <scope>NUCLEOTIDE SEQUENCE [LARGE SCALE GENOMIC DNA]</scope>
    <source>
        <strain evidence="2 3">AM-OR11-056</strain>
    </source>
</reference>
<proteinExistence type="predicted"/>
<sequence>MNVPINTHVERQQILIDEDVACPDELLTPPVFNYSRSPQWASTAETAFQVFKVVSEKADNCIPVGFGNVPWVESEEVEPDTTKTIHSSNRLGSPQEIAMHCEHWRFHGPQHNHWAPGVFTRMAIASCASLVLQWGTVGGAVIAAYFTPTTGIGCRSLSYLLYGGMSTFIWIILMISSLLAHYSADRSYQDAVFLPAHVARSLSDWLRRIGKLLAFINSIWVIALCALQYSNIYDTCYCDSSVIGRGDGAYNVIIESAAQIAQTEAAWLGTVVFAITTASLFLGLMSLLSDNLP</sequence>
<protein>
    <submittedName>
        <fullName evidence="2">Uncharacterized protein</fullName>
    </submittedName>
</protein>
<dbReference type="OrthoDB" id="5392263at2759"/>
<keyword evidence="3" id="KW-1185">Reference proteome</keyword>
<feature type="transmembrane region" description="Helical" evidence="1">
    <location>
        <begin position="159"/>
        <end position="180"/>
    </location>
</feature>
<evidence type="ECO:0000313" key="2">
    <source>
        <dbReference type="EMBL" id="OJA11431.1"/>
    </source>
</evidence>
<keyword evidence="1" id="KW-0472">Membrane</keyword>
<keyword evidence="1" id="KW-0812">Transmembrane</keyword>
<feature type="transmembrane region" description="Helical" evidence="1">
    <location>
        <begin position="265"/>
        <end position="288"/>
    </location>
</feature>
<keyword evidence="1" id="KW-1133">Transmembrane helix</keyword>
<name>A0A1J8PSE5_9AGAM</name>
<accession>A0A1J8PSE5</accession>
<comment type="caution">
    <text evidence="2">The sequence shown here is derived from an EMBL/GenBank/DDBJ whole genome shotgun (WGS) entry which is preliminary data.</text>
</comment>
<organism evidence="2 3">
    <name type="scientific">Rhizopogon vesiculosus</name>
    <dbReference type="NCBI Taxonomy" id="180088"/>
    <lineage>
        <taxon>Eukaryota</taxon>
        <taxon>Fungi</taxon>
        <taxon>Dikarya</taxon>
        <taxon>Basidiomycota</taxon>
        <taxon>Agaricomycotina</taxon>
        <taxon>Agaricomycetes</taxon>
        <taxon>Agaricomycetidae</taxon>
        <taxon>Boletales</taxon>
        <taxon>Suillineae</taxon>
        <taxon>Rhizopogonaceae</taxon>
        <taxon>Rhizopogon</taxon>
    </lineage>
</organism>
<dbReference type="AlphaFoldDB" id="A0A1J8PSE5"/>
<dbReference type="EMBL" id="LVVM01005073">
    <property type="protein sequence ID" value="OJA11431.1"/>
    <property type="molecule type" value="Genomic_DNA"/>
</dbReference>